<name>A0A0B7NBQ4_9FUNG</name>
<keyword evidence="2" id="KW-1185">Reference proteome</keyword>
<organism evidence="1 2">
    <name type="scientific">Parasitella parasitica</name>
    <dbReference type="NCBI Taxonomy" id="35722"/>
    <lineage>
        <taxon>Eukaryota</taxon>
        <taxon>Fungi</taxon>
        <taxon>Fungi incertae sedis</taxon>
        <taxon>Mucoromycota</taxon>
        <taxon>Mucoromycotina</taxon>
        <taxon>Mucoromycetes</taxon>
        <taxon>Mucorales</taxon>
        <taxon>Mucorineae</taxon>
        <taxon>Mucoraceae</taxon>
        <taxon>Parasitella</taxon>
    </lineage>
</organism>
<dbReference type="EMBL" id="LN732725">
    <property type="protein sequence ID" value="CEP15930.1"/>
    <property type="molecule type" value="Genomic_DNA"/>
</dbReference>
<dbReference type="Proteomes" id="UP000054107">
    <property type="component" value="Unassembled WGS sequence"/>
</dbReference>
<reference evidence="1 2" key="1">
    <citation type="submission" date="2014-09" db="EMBL/GenBank/DDBJ databases">
        <authorList>
            <person name="Ellenberger Sabrina"/>
        </authorList>
    </citation>
    <scope>NUCLEOTIDE SEQUENCE [LARGE SCALE GENOMIC DNA]</scope>
    <source>
        <strain evidence="1 2">CBS 412.66</strain>
    </source>
</reference>
<gene>
    <name evidence="1" type="primary">PARPA_10176.1 scaffold 39661</name>
</gene>
<evidence type="ECO:0000313" key="2">
    <source>
        <dbReference type="Proteomes" id="UP000054107"/>
    </source>
</evidence>
<dbReference type="AlphaFoldDB" id="A0A0B7NBQ4"/>
<sequence>MDLVVTRNLTAIDGYFENEDLYVVLIKKLSSPGVKFDKLKRITCTVYFSPAYQRLALNLTEFSEKIYVDFSAVDNDSNNFTKSAHKFKNKDITTICGHLNDSYLTELDKMLDTQDEMKFLESECFLVNQASSLDYLKVEGFGDHSHCLEYALKKFKKIKKAFIRMDNLFTTNGDNAEKFLKKHTIVLDILKNIPEYDFFFDYYAEYEYLQEKLPRVSRFESKFCRVP</sequence>
<proteinExistence type="predicted"/>
<protein>
    <submittedName>
        <fullName evidence="1">Uncharacterized protein</fullName>
    </submittedName>
</protein>
<evidence type="ECO:0000313" key="1">
    <source>
        <dbReference type="EMBL" id="CEP15930.1"/>
    </source>
</evidence>
<accession>A0A0B7NBQ4</accession>